<dbReference type="Proteomes" id="UP001330812">
    <property type="component" value="Chromosome"/>
</dbReference>
<gene>
    <name evidence="1" type="ORF">VSH64_19060</name>
</gene>
<sequence>MVVERSNSWSGAGRGRALRRAAAGRSRADTPTLRITTIVLDLGGVVVPTLFEVVDDPTFPKGPFGEDAAYAGVEQGRQQEREYWAELSRRRPDLDIGAFMRTRITVRQEMRTLLRDIGGRVRVAALTNDMAHWFGPEWPAKFPEFEGFDLLLEAARYGVLKPDPAVFRWALGQLGEQPGHCLFVDDLPANLTGARAVGMETEHFAVGDPTGSVRRILDRVGLPESGTAHRVYRPVRRNPHPRETR</sequence>
<proteinExistence type="predicted"/>
<dbReference type="Gene3D" id="3.40.50.1000">
    <property type="entry name" value="HAD superfamily/HAD-like"/>
    <property type="match status" value="1"/>
</dbReference>
<dbReference type="SUPFAM" id="SSF56784">
    <property type="entry name" value="HAD-like"/>
    <property type="match status" value="1"/>
</dbReference>
<dbReference type="PANTHER" id="PTHR43611:SF3">
    <property type="entry name" value="FLAVIN MONONUCLEOTIDE HYDROLASE 1, CHLOROPLATIC"/>
    <property type="match status" value="1"/>
</dbReference>
<dbReference type="PANTHER" id="PTHR43611">
    <property type="entry name" value="ALPHA-D-GLUCOSE 1-PHOSPHATE PHOSPHATASE"/>
    <property type="match status" value="1"/>
</dbReference>
<dbReference type="NCBIfam" id="TIGR01509">
    <property type="entry name" value="HAD-SF-IA-v3"/>
    <property type="match status" value="1"/>
</dbReference>
<accession>A0ABZ1IK83</accession>
<dbReference type="GO" id="GO:0016787">
    <property type="term" value="F:hydrolase activity"/>
    <property type="evidence" value="ECO:0007669"/>
    <property type="project" value="UniProtKB-KW"/>
</dbReference>
<dbReference type="InterPro" id="IPR023214">
    <property type="entry name" value="HAD_sf"/>
</dbReference>
<evidence type="ECO:0000313" key="2">
    <source>
        <dbReference type="Proteomes" id="UP001330812"/>
    </source>
</evidence>
<protein>
    <submittedName>
        <fullName evidence="1">HAD-IA family hydrolase</fullName>
    </submittedName>
</protein>
<name>A0ABZ1IK83_9PSEU</name>
<dbReference type="Pfam" id="PF00702">
    <property type="entry name" value="Hydrolase"/>
    <property type="match status" value="1"/>
</dbReference>
<reference evidence="1 2" key="1">
    <citation type="journal article" date="2015" name="Int. J. Syst. Evol. Microbiol.">
        <title>Amycolatopsis rhabdoformis sp. nov., an actinomycete isolated from a tropical forest soil.</title>
        <authorList>
            <person name="Souza W.R."/>
            <person name="Silva R.E."/>
            <person name="Goodfellow M."/>
            <person name="Busarakam K."/>
            <person name="Figueiro F.S."/>
            <person name="Ferreira D."/>
            <person name="Rodrigues-Filho E."/>
            <person name="Moraes L.A.B."/>
            <person name="Zucchi T.D."/>
        </authorList>
    </citation>
    <scope>NUCLEOTIDE SEQUENCE [LARGE SCALE GENOMIC DNA]</scope>
    <source>
        <strain evidence="1 2">NCIMB 14900</strain>
    </source>
</reference>
<keyword evidence="1" id="KW-0378">Hydrolase</keyword>
<dbReference type="PRINTS" id="PR00413">
    <property type="entry name" value="HADHALOGNASE"/>
</dbReference>
<keyword evidence="2" id="KW-1185">Reference proteome</keyword>
<organism evidence="1 2">
    <name type="scientific">Amycolatopsis rhabdoformis</name>
    <dbReference type="NCBI Taxonomy" id="1448059"/>
    <lineage>
        <taxon>Bacteria</taxon>
        <taxon>Bacillati</taxon>
        <taxon>Actinomycetota</taxon>
        <taxon>Actinomycetes</taxon>
        <taxon>Pseudonocardiales</taxon>
        <taxon>Pseudonocardiaceae</taxon>
        <taxon>Amycolatopsis</taxon>
    </lineage>
</organism>
<dbReference type="RefSeq" id="WP_326836970.1">
    <property type="nucleotide sequence ID" value="NZ_CP142149.1"/>
</dbReference>
<evidence type="ECO:0000313" key="1">
    <source>
        <dbReference type="EMBL" id="WSE34173.1"/>
    </source>
</evidence>
<dbReference type="InterPro" id="IPR036412">
    <property type="entry name" value="HAD-like_sf"/>
</dbReference>
<dbReference type="InterPro" id="IPR006439">
    <property type="entry name" value="HAD-SF_hydro_IA"/>
</dbReference>
<dbReference type="EMBL" id="CP142149">
    <property type="protein sequence ID" value="WSE34173.1"/>
    <property type="molecule type" value="Genomic_DNA"/>
</dbReference>